<feature type="compositionally biased region" description="Polar residues" evidence="2">
    <location>
        <begin position="522"/>
        <end position="532"/>
    </location>
</feature>
<evidence type="ECO:0000256" key="1">
    <source>
        <dbReference type="SAM" id="Coils"/>
    </source>
</evidence>
<feature type="region of interest" description="Disordered" evidence="2">
    <location>
        <begin position="519"/>
        <end position="551"/>
    </location>
</feature>
<keyword evidence="4" id="KW-1185">Reference proteome</keyword>
<evidence type="ECO:0000313" key="4">
    <source>
        <dbReference type="Proteomes" id="UP000756921"/>
    </source>
</evidence>
<feature type="compositionally biased region" description="Low complexity" evidence="2">
    <location>
        <begin position="395"/>
        <end position="413"/>
    </location>
</feature>
<evidence type="ECO:0000313" key="3">
    <source>
        <dbReference type="EMBL" id="KAF9729296.1"/>
    </source>
</evidence>
<dbReference type="OrthoDB" id="3692269at2759"/>
<reference evidence="3" key="1">
    <citation type="journal article" date="2020" name="Mol. Plant Microbe Interact.">
        <title>Genome Sequence of the Biocontrol Agent Coniothyrium minitans strain Conio (IMI 134523).</title>
        <authorList>
            <person name="Patel D."/>
            <person name="Shittu T.A."/>
            <person name="Baroncelli R."/>
            <person name="Muthumeenakshi S."/>
            <person name="Osborne T.H."/>
            <person name="Janganan T.K."/>
            <person name="Sreenivasaprasad S."/>
        </authorList>
    </citation>
    <scope>NUCLEOTIDE SEQUENCE</scope>
    <source>
        <strain evidence="3">Conio</strain>
    </source>
</reference>
<dbReference type="Proteomes" id="UP000756921">
    <property type="component" value="Unassembled WGS sequence"/>
</dbReference>
<dbReference type="AlphaFoldDB" id="A0A9P6KK71"/>
<organism evidence="3 4">
    <name type="scientific">Paraphaeosphaeria minitans</name>
    <dbReference type="NCBI Taxonomy" id="565426"/>
    <lineage>
        <taxon>Eukaryota</taxon>
        <taxon>Fungi</taxon>
        <taxon>Dikarya</taxon>
        <taxon>Ascomycota</taxon>
        <taxon>Pezizomycotina</taxon>
        <taxon>Dothideomycetes</taxon>
        <taxon>Pleosporomycetidae</taxon>
        <taxon>Pleosporales</taxon>
        <taxon>Massarineae</taxon>
        <taxon>Didymosphaeriaceae</taxon>
        <taxon>Paraphaeosphaeria</taxon>
    </lineage>
</organism>
<name>A0A9P6KK71_9PLEO</name>
<gene>
    <name evidence="3" type="ORF">PMIN01_12986</name>
</gene>
<comment type="caution">
    <text evidence="3">The sequence shown here is derived from an EMBL/GenBank/DDBJ whole genome shotgun (WGS) entry which is preliminary data.</text>
</comment>
<feature type="compositionally biased region" description="Polar residues" evidence="2">
    <location>
        <begin position="426"/>
        <end position="437"/>
    </location>
</feature>
<dbReference type="EMBL" id="WJXW01000017">
    <property type="protein sequence ID" value="KAF9729296.1"/>
    <property type="molecule type" value="Genomic_DNA"/>
</dbReference>
<feature type="compositionally biased region" description="Polar residues" evidence="2">
    <location>
        <begin position="192"/>
        <end position="217"/>
    </location>
</feature>
<keyword evidence="1" id="KW-0175">Coiled coil</keyword>
<sequence length="733" mass="82018">MDQLYPDVSLTSLAKPKFNMADAMRAALRSLSATPKSTQEHEMRASYDAINARIDDRLVAQGYMRTKLPPLLRIFQGNNNVGSFAAMVEFACDPRQRLVNWRNCSEHKDRLATLDLSDPEAVFRKMEAEARGILPAGGNKNSAMAESAVITDSGSQQPRQAASTNILHPDFAQDRSTTASPPTLLSPYSTPVQQPTKIANVPSSSPTQSWARTSSPYAENAAVKNVVNPPSPSSSSCRSGSAQEHLQERRAQMMQGHMPHLSTNMLQPPTNGANYSSPYLNRNMASHAVTGYGQVPPPESADVRSIPHSAPIAVMSNHEAIQQQRQTPYARSESFNGAKDNHFTTSKTRQPTQQHNHSPFGNSLTSRPARQTEMTPQSQRQNRYTPIYNNSRSGPAYQPGKQAQPQQQNGYKPVGNGSISKPVDRPSTQPQPQQRNSKPVMKPFAEFRAAVDRQQPPELHMSESGDRDEQVRQHMPGTTKPQQPASISIKVPHQVQPGQQGILVPSGYRSTTLNKRHHSELSESATVQSTIKQPPHKKKTTTPNYAGSNRPDTYAAAAISIPQARTKTKEELEYQQQIAAWEKYKAEKEEQDLKEAERKKRLKAELTAEMRKGDEVLTYRYREYLEVHPLPKDERPNDYYLSFLANQVVEERDQTEGAMAVRYAKEKFWNQWKIKDKLTVIELLREKAKKQDHGMVADMKTGGYLITADDIQAIRRTAPLYAAPEFPLPEIEE</sequence>
<feature type="region of interest" description="Disordered" evidence="2">
    <location>
        <begin position="319"/>
        <end position="486"/>
    </location>
</feature>
<feature type="compositionally biased region" description="Basic and acidic residues" evidence="2">
    <location>
        <begin position="460"/>
        <end position="472"/>
    </location>
</feature>
<feature type="compositionally biased region" description="Polar residues" evidence="2">
    <location>
        <begin position="343"/>
        <end position="393"/>
    </location>
</feature>
<feature type="compositionally biased region" description="Low complexity" evidence="2">
    <location>
        <begin position="220"/>
        <end position="242"/>
    </location>
</feature>
<feature type="compositionally biased region" description="Polar residues" evidence="2">
    <location>
        <begin position="319"/>
        <end position="335"/>
    </location>
</feature>
<feature type="compositionally biased region" description="Low complexity" evidence="2">
    <location>
        <begin position="176"/>
        <end position="191"/>
    </location>
</feature>
<accession>A0A9P6KK71</accession>
<evidence type="ECO:0000256" key="2">
    <source>
        <dbReference type="SAM" id="MobiDB-lite"/>
    </source>
</evidence>
<feature type="coiled-coil region" evidence="1">
    <location>
        <begin position="579"/>
        <end position="606"/>
    </location>
</feature>
<protein>
    <submittedName>
        <fullName evidence="3">Uncharacterized protein</fullName>
    </submittedName>
</protein>
<proteinExistence type="predicted"/>
<feature type="region of interest" description="Disordered" evidence="2">
    <location>
        <begin position="168"/>
        <end position="247"/>
    </location>
</feature>